<evidence type="ECO:0000259" key="11">
    <source>
        <dbReference type="PROSITE" id="PS50214"/>
    </source>
</evidence>
<dbReference type="PROSITE" id="PS50215">
    <property type="entry name" value="ADAM_MEPRO"/>
    <property type="match status" value="1"/>
</dbReference>
<accession>A0A6P5JW52</accession>
<sequence>MDEEQKEFASRGPQMESLGFVPSPSHVKLGVFLLLVELFLPGMYCIQRSVYFSFYEIIIPRRLVSWRREDQPEKMHYSFLMKGSWHVISLKQKRGLSVQNFPVYTYSSGIPGLDMPFIQDDCYYDGYLVGDQGSSASISTCSGLKGILIIQTIAFGILPVKSSKKFEHAVYRLSKVSRDACGVKERESHEFWASMKGLGPRELSPAHFPYAWSQTKYLEIFMVVDNIRFQMWDRNVTTTAQTLVDVLTLVNQRMKQINLEVVLAGVEIWSERDLVQISWDLQETLYGFNRWQASELPKRARYDAAHLVTGQDLGSHQGQAFVGSICTSGNMTGVEVFHHEDVPRFAALLAHELSHNLGMKHDHPGCTCPDSLLCSMHVSITPEGSFSNCSVENFYEKLGRGQGGCLYNKPEPRSPFGRQYCGNKIVEEGEACDCGSQHACMKDPCCLPSCRLKKGSDCGFGACCRKCKFLKAATPCRPSVDECDLPEYCNGSSMWCQPDTYKQDGTPCSGGGYCYQGRCRSLQSQCVEVFGEGSRAAPARCYHMNTRGDRFGNCGSKWQGPVRVFIKCQPKDIMCGSLYCENVQRLPHIKSHHAFIQFRMEDTWCWGADLHNALDVPNDGSVKDGTSCGPWKICINQSCVDAEATLHHDCSLVRCHERGVCNNLKNCHCDYGYSPPTCESQGQGGSLDSGPSPKVRAIHPKLAALFWLLMATALLLTPIAFVGICFWRKMEKAQAKELEVQGSSVDREVG</sequence>
<keyword evidence="7" id="KW-0245">EGF-like domain</keyword>
<dbReference type="SUPFAM" id="SSF57552">
    <property type="entry name" value="Blood coagulation inhibitor (disintegrin)"/>
    <property type="match status" value="1"/>
</dbReference>
<dbReference type="InterPro" id="IPR000742">
    <property type="entry name" value="EGF"/>
</dbReference>
<evidence type="ECO:0000313" key="13">
    <source>
        <dbReference type="Proteomes" id="UP000515140"/>
    </source>
</evidence>
<dbReference type="InParanoid" id="A0A6P5JW52"/>
<evidence type="ECO:0000256" key="1">
    <source>
        <dbReference type="ARBA" id="ARBA00004479"/>
    </source>
</evidence>
<dbReference type="KEGG" id="pcw:110203878"/>
<dbReference type="Pfam" id="PF00200">
    <property type="entry name" value="Disintegrin"/>
    <property type="match status" value="1"/>
</dbReference>
<dbReference type="PROSITE" id="PS00427">
    <property type="entry name" value="DISINTEGRIN_1"/>
    <property type="match status" value="1"/>
</dbReference>
<dbReference type="PROSITE" id="PS50214">
    <property type="entry name" value="DISINTEGRIN_2"/>
    <property type="match status" value="1"/>
</dbReference>
<organism evidence="13 14">
    <name type="scientific">Phascolarctos cinereus</name>
    <name type="common">Koala</name>
    <dbReference type="NCBI Taxonomy" id="38626"/>
    <lineage>
        <taxon>Eukaryota</taxon>
        <taxon>Metazoa</taxon>
        <taxon>Chordata</taxon>
        <taxon>Craniata</taxon>
        <taxon>Vertebrata</taxon>
        <taxon>Euteleostomi</taxon>
        <taxon>Mammalia</taxon>
        <taxon>Metatheria</taxon>
        <taxon>Diprotodontia</taxon>
        <taxon>Phascolarctidae</taxon>
        <taxon>Phascolarctos</taxon>
    </lineage>
</organism>
<evidence type="ECO:0000259" key="10">
    <source>
        <dbReference type="PROSITE" id="PS50026"/>
    </source>
</evidence>
<dbReference type="InterPro" id="IPR018358">
    <property type="entry name" value="Disintegrin_CS"/>
</dbReference>
<dbReference type="GO" id="GO:0009897">
    <property type="term" value="C:external side of plasma membrane"/>
    <property type="evidence" value="ECO:0007669"/>
    <property type="project" value="TreeGrafter"/>
</dbReference>
<dbReference type="GO" id="GO:0006508">
    <property type="term" value="P:proteolysis"/>
    <property type="evidence" value="ECO:0007669"/>
    <property type="project" value="InterPro"/>
</dbReference>
<feature type="domain" description="Disintegrin" evidence="11">
    <location>
        <begin position="418"/>
        <end position="504"/>
    </location>
</feature>
<feature type="disulfide bond" evidence="7">
    <location>
        <begin position="669"/>
        <end position="678"/>
    </location>
</feature>
<dbReference type="Gene3D" id="4.10.70.10">
    <property type="entry name" value="Disintegrin domain"/>
    <property type="match status" value="1"/>
</dbReference>
<dbReference type="FunFam" id="4.10.70.10:FF:000001">
    <property type="entry name" value="Disintegrin and metalloproteinase domain-containing protein 22"/>
    <property type="match status" value="1"/>
</dbReference>
<dbReference type="Pfam" id="PF01562">
    <property type="entry name" value="Pep_M12B_propep"/>
    <property type="match status" value="1"/>
</dbReference>
<dbReference type="Pfam" id="PF01421">
    <property type="entry name" value="Reprolysin"/>
    <property type="match status" value="1"/>
</dbReference>
<dbReference type="GO" id="GO:0046872">
    <property type="term" value="F:metal ion binding"/>
    <property type="evidence" value="ECO:0007669"/>
    <property type="project" value="UniProtKB-KW"/>
</dbReference>
<evidence type="ECO:0000256" key="9">
    <source>
        <dbReference type="SAM" id="Phobius"/>
    </source>
</evidence>
<dbReference type="CDD" id="cd04269">
    <property type="entry name" value="ZnMc_adamalysin_II_like"/>
    <property type="match status" value="1"/>
</dbReference>
<keyword evidence="8" id="KW-0479">Metal-binding</keyword>
<evidence type="ECO:0000256" key="3">
    <source>
        <dbReference type="ARBA" id="ARBA00022989"/>
    </source>
</evidence>
<feature type="transmembrane region" description="Helical" evidence="9">
    <location>
        <begin position="704"/>
        <end position="727"/>
    </location>
</feature>
<dbReference type="RefSeq" id="XP_020835936.1">
    <property type="nucleotide sequence ID" value="XM_020980277.1"/>
</dbReference>
<dbReference type="GO" id="GO:1990913">
    <property type="term" value="C:sperm head plasma membrane"/>
    <property type="evidence" value="ECO:0007669"/>
    <property type="project" value="TreeGrafter"/>
</dbReference>
<dbReference type="InterPro" id="IPR006586">
    <property type="entry name" value="ADAM_Cys-rich"/>
</dbReference>
<feature type="binding site" evidence="8">
    <location>
        <position position="361"/>
    </location>
    <ligand>
        <name>Zn(2+)</name>
        <dbReference type="ChEBI" id="CHEBI:29105"/>
        <note>catalytic</note>
    </ligand>
</feature>
<dbReference type="InterPro" id="IPR001762">
    <property type="entry name" value="Disintegrin_dom"/>
</dbReference>
<keyword evidence="3 9" id="KW-1133">Transmembrane helix</keyword>
<gene>
    <name evidence="14" type="primary">LOC110203878</name>
</gene>
<evidence type="ECO:0000313" key="14">
    <source>
        <dbReference type="RefSeq" id="XP_020835936.1"/>
    </source>
</evidence>
<reference evidence="14" key="1">
    <citation type="submission" date="2025-08" db="UniProtKB">
        <authorList>
            <consortium name="RefSeq"/>
        </authorList>
    </citation>
    <scope>IDENTIFICATION</scope>
    <source>
        <tissue evidence="14">Spleen</tissue>
    </source>
</reference>
<dbReference type="FunFam" id="3.40.390.10:FF:000002">
    <property type="entry name" value="Disintegrin and metalloproteinase domain-containing protein 22"/>
    <property type="match status" value="1"/>
</dbReference>
<dbReference type="InterPro" id="IPR034027">
    <property type="entry name" value="Reprolysin_adamalysin"/>
</dbReference>
<dbReference type="PANTHER" id="PTHR11905:SF120">
    <property type="entry name" value="DISINTEGRIN AND METALLOPROTEINASE DOMAIN-CONTAINING PROTEIN 1A"/>
    <property type="match status" value="1"/>
</dbReference>
<evidence type="ECO:0000256" key="7">
    <source>
        <dbReference type="PROSITE-ProRule" id="PRU00076"/>
    </source>
</evidence>
<evidence type="ECO:0000256" key="4">
    <source>
        <dbReference type="ARBA" id="ARBA00023136"/>
    </source>
</evidence>
<evidence type="ECO:0000256" key="2">
    <source>
        <dbReference type="ARBA" id="ARBA00022692"/>
    </source>
</evidence>
<dbReference type="Gene3D" id="3.40.390.10">
    <property type="entry name" value="Collagenase (Catalytic Domain)"/>
    <property type="match status" value="1"/>
</dbReference>
<dbReference type="AlphaFoldDB" id="A0A6P5JW52"/>
<evidence type="ECO:0000256" key="8">
    <source>
        <dbReference type="PROSITE-ProRule" id="PRU00276"/>
    </source>
</evidence>
<keyword evidence="2 9" id="KW-0812">Transmembrane</keyword>
<feature type="binding site" evidence="8">
    <location>
        <position position="351"/>
    </location>
    <ligand>
        <name>Zn(2+)</name>
        <dbReference type="ChEBI" id="CHEBI:29105"/>
        <note>catalytic</note>
    </ligand>
</feature>
<dbReference type="Proteomes" id="UP000515140">
    <property type="component" value="Unplaced"/>
</dbReference>
<feature type="domain" description="EGF-like" evidence="10">
    <location>
        <begin position="646"/>
        <end position="679"/>
    </location>
</feature>
<keyword evidence="13" id="KW-1185">Reference proteome</keyword>
<feature type="domain" description="Peptidase M12B" evidence="12">
    <location>
        <begin position="216"/>
        <end position="410"/>
    </location>
</feature>
<keyword evidence="8" id="KW-0862">Zinc</keyword>
<dbReference type="GeneID" id="110203878"/>
<evidence type="ECO:0000256" key="5">
    <source>
        <dbReference type="ARBA" id="ARBA00023157"/>
    </source>
</evidence>
<dbReference type="GO" id="GO:0008584">
    <property type="term" value="P:male gonad development"/>
    <property type="evidence" value="ECO:0007669"/>
    <property type="project" value="TreeGrafter"/>
</dbReference>
<dbReference type="GO" id="GO:0004222">
    <property type="term" value="F:metalloendopeptidase activity"/>
    <property type="evidence" value="ECO:0007669"/>
    <property type="project" value="InterPro"/>
</dbReference>
<dbReference type="InterPro" id="IPR036436">
    <property type="entry name" value="Disintegrin_dom_sf"/>
</dbReference>
<dbReference type="InterPro" id="IPR002870">
    <property type="entry name" value="Peptidase_M12B_N"/>
</dbReference>
<evidence type="ECO:0000256" key="6">
    <source>
        <dbReference type="PROSITE-ProRule" id="PRU00068"/>
    </source>
</evidence>
<proteinExistence type="predicted"/>
<dbReference type="InterPro" id="IPR024079">
    <property type="entry name" value="MetalloPept_cat_dom_sf"/>
</dbReference>
<feature type="binding site" evidence="8">
    <location>
        <position position="355"/>
    </location>
    <ligand>
        <name>Zn(2+)</name>
        <dbReference type="ChEBI" id="CHEBI:29105"/>
        <note>catalytic</note>
    </ligand>
</feature>
<dbReference type="InterPro" id="IPR001590">
    <property type="entry name" value="Peptidase_M12B"/>
</dbReference>
<evidence type="ECO:0000259" key="12">
    <source>
        <dbReference type="PROSITE" id="PS50215"/>
    </source>
</evidence>
<dbReference type="PROSITE" id="PS01186">
    <property type="entry name" value="EGF_2"/>
    <property type="match status" value="1"/>
</dbReference>
<feature type="disulfide bond" evidence="6">
    <location>
        <begin position="476"/>
        <end position="496"/>
    </location>
</feature>
<keyword evidence="4 9" id="KW-0472">Membrane</keyword>
<dbReference type="SMART" id="SM00050">
    <property type="entry name" value="DISIN"/>
    <property type="match status" value="1"/>
</dbReference>
<comment type="caution">
    <text evidence="7">Lacks conserved residue(s) required for the propagation of feature annotation.</text>
</comment>
<dbReference type="GO" id="GO:0007339">
    <property type="term" value="P:binding of sperm to zona pellucida"/>
    <property type="evidence" value="ECO:0007669"/>
    <property type="project" value="TreeGrafter"/>
</dbReference>
<protein>
    <submittedName>
        <fullName evidence="14">Disintegrin and metalloproteinase domain-containing protein 1-like</fullName>
    </submittedName>
</protein>
<dbReference type="SUPFAM" id="SSF55486">
    <property type="entry name" value="Metalloproteases ('zincins'), catalytic domain"/>
    <property type="match status" value="1"/>
</dbReference>
<dbReference type="Pfam" id="PF08516">
    <property type="entry name" value="ADAM_CR"/>
    <property type="match status" value="1"/>
</dbReference>
<comment type="subcellular location">
    <subcellularLocation>
        <location evidence="1">Membrane</location>
        <topology evidence="1">Single-pass type I membrane protein</topology>
    </subcellularLocation>
</comment>
<dbReference type="SMART" id="SM00608">
    <property type="entry name" value="ACR"/>
    <property type="match status" value="1"/>
</dbReference>
<dbReference type="PROSITE" id="PS50026">
    <property type="entry name" value="EGF_3"/>
    <property type="match status" value="1"/>
</dbReference>
<name>A0A6P5JW52_PHACI</name>
<feature type="active site" evidence="8">
    <location>
        <position position="352"/>
    </location>
</feature>
<keyword evidence="5 7" id="KW-1015">Disulfide bond</keyword>
<dbReference type="PANTHER" id="PTHR11905">
    <property type="entry name" value="ADAM A DISINTEGRIN AND METALLOPROTEASE DOMAIN"/>
    <property type="match status" value="1"/>
</dbReference>